<feature type="coiled-coil region" evidence="1">
    <location>
        <begin position="462"/>
        <end position="524"/>
    </location>
</feature>
<feature type="compositionally biased region" description="Basic and acidic residues" evidence="2">
    <location>
        <begin position="273"/>
        <end position="285"/>
    </location>
</feature>
<feature type="compositionally biased region" description="Low complexity" evidence="2">
    <location>
        <begin position="1670"/>
        <end position="1681"/>
    </location>
</feature>
<dbReference type="GO" id="GO:0005813">
    <property type="term" value="C:centrosome"/>
    <property type="evidence" value="ECO:0007669"/>
    <property type="project" value="TreeGrafter"/>
</dbReference>
<feature type="coiled-coil region" evidence="1">
    <location>
        <begin position="589"/>
        <end position="665"/>
    </location>
</feature>
<evidence type="ECO:0000256" key="2">
    <source>
        <dbReference type="SAM" id="MobiDB-lite"/>
    </source>
</evidence>
<dbReference type="GO" id="GO:0007098">
    <property type="term" value="P:centrosome cycle"/>
    <property type="evidence" value="ECO:0007669"/>
    <property type="project" value="TreeGrafter"/>
</dbReference>
<feature type="coiled-coil region" evidence="1">
    <location>
        <begin position="887"/>
        <end position="953"/>
    </location>
</feature>
<evidence type="ECO:0000259" key="4">
    <source>
        <dbReference type="Pfam" id="PF18615"/>
    </source>
</evidence>
<feature type="region of interest" description="Disordered" evidence="2">
    <location>
        <begin position="104"/>
        <end position="140"/>
    </location>
</feature>
<dbReference type="GO" id="GO:0005634">
    <property type="term" value="C:nucleus"/>
    <property type="evidence" value="ECO:0007669"/>
    <property type="project" value="InterPro"/>
</dbReference>
<dbReference type="GO" id="GO:0008270">
    <property type="term" value="F:zinc ion binding"/>
    <property type="evidence" value="ECO:0007669"/>
    <property type="project" value="InterPro"/>
</dbReference>
<feature type="coiled-coil region" evidence="1">
    <location>
        <begin position="1971"/>
        <end position="1998"/>
    </location>
</feature>
<feature type="compositionally biased region" description="Gly residues" evidence="2">
    <location>
        <begin position="117"/>
        <end position="126"/>
    </location>
</feature>
<feature type="region of interest" description="Disordered" evidence="2">
    <location>
        <begin position="1338"/>
        <end position="1399"/>
    </location>
</feature>
<dbReference type="InterPro" id="IPR052593">
    <property type="entry name" value="MT-associated_AKAP9-binding"/>
</dbReference>
<dbReference type="GO" id="GO:0060090">
    <property type="term" value="F:molecular adaptor activity"/>
    <property type="evidence" value="ECO:0007669"/>
    <property type="project" value="TreeGrafter"/>
</dbReference>
<accession>A0AAN8LP70</accession>
<dbReference type="Pfam" id="PF07776">
    <property type="entry name" value="zf-AD"/>
    <property type="match status" value="1"/>
</dbReference>
<evidence type="ECO:0000259" key="3">
    <source>
        <dbReference type="Pfam" id="PF07776"/>
    </source>
</evidence>
<keyword evidence="6" id="KW-1185">Reference proteome</keyword>
<feature type="compositionally biased region" description="Polar residues" evidence="2">
    <location>
        <begin position="234"/>
        <end position="244"/>
    </location>
</feature>
<feature type="region of interest" description="Disordered" evidence="2">
    <location>
        <begin position="1411"/>
        <end position="1437"/>
    </location>
</feature>
<sequence>MLDFKMKELCRICARELCGNQRRWIFHPASKLNLQVLLSHALGIELTRDGRGEFACSKCTFMLDRMYRFDTVIARVEALSLERLHKLLLEKDRLRQCIGGLYRKNNTEDQTPDQTGMGMGLVGTGERGTEGGGRSEGDSPVVDLSALQEARYSALLQDDLAYSVYESWADHEDQQSPAPEPQHQHHTQHHHPQCPGSETLSGHRSRRCRGCAALRVADSDYEAVCKVPRRVGRRSTSCGPSTRYSGSTMGGEETSTGSESTPVPSESPPMEPESDRTLCDGDPERMTLSPGTSVESLDTAVDVARPCAAHREEEERERGEKDPGRAQRRDPHLQWDEAPRDRSVSGLTLELALSLVRNCEYRPLKSPQGSKLPILVKPKLETGLPLSLRTPDYYLYSHPAIPDLVTPSSQQELQTELSEMEEQWLDDYVQCGPFRFQQKLLDEQQGQLSQYESAAGHCVGELLKAQLQVHSLQAKIRESEARNQKLQVQLGDMECELRLVREEAQRQERNVLNLTDTVNSKETEAAELYRVIEEQNNMLCSLKELANRNQLQTLQLSGAESVRGQGKALALQGSLFQAQLELQAGQRAQRQATRREEDLTRALTRLEQDLQGAMEHRHSTDRHNQDLHLALEKVRSELQQRKEQLKEKEGERLREEEEMEKTIRELRTSLQSKTQLVQEYSELLDQQQEPRDKRDSLLTKLKERIKERDRALERAVDEKFCCVEEKEGELRQLQLLLREKERDLERQRCVLSNNEETIMSLEVLVRGKGLEQEQVCEAWRSVQCHHADSEERHSRSLRERDTLISQLQNALHTRTKEAEDLTGALLGKVKAGPSEVVEELKARLSLKEKLFQELLSDRSRQAQEHHTLVQDLLNTINTRDQYIQDSAGRLGEVMSEQTERLQELRRQLTSGSQAYGSQLGLQGPDLQGTSQNFQALQDELRLALRRERDAQAELTALRTMAGQTDRPVDRQAEFGEFSSEEEDDVNSDYADSTEEEESKLTAQTLATMQNPELRGGPGMGKLSQDAVGEGQGLVEVKQLVQQKRVVERELQELKVQLEKAGFSSLSQMRKALFSLRMENEELKSHQTERQPETDLRHEQIILEEEEDEEEEEEEELCGSELWEAWDDECPSQGKCCALRPTLRDLSLGKRHCTRPVSLDLGALLSHSIQDEDGEDDEEAGGEAGGRRHSATETGMVEKAVHLQLESNELKERLMVSEATVQAQAEQIKDYRDLLTETSVQQDSKQVQVDLQDMGYETCGRSENEAEREEASSPEFDDLEMCTSLECSGAQWWSGAVHPGKAGPPTSTSEADNITSLQRLVEDLRSQLSRSQTVIRGLQGRLRSLSTPSEPSNGPSTPRKVNWGVQFQASPSQSGPEEDEGWESSGGGLGPSPRHPKPDKDLQELVSRVGALEDQLRKGKGTPGPTEEGKATTWPGPGKFDTLIQAQARELSHLRQRMREGRGVCHILTQHLGDTTKAFEELLRANDIDYYMGQSFREQLAQSSALAQRVSTKISGRDHPEIPDDKTGTELLAIRLSKELQQKDKVIESLRAKLTQHQPRSDTPYSSHALSDTTDQSDHISFVSDEQGSTNEDLELCSDIDAASEYGQKDRGASTRASTDSHCNSVPISRHPSIPPSTTSSHGHQSSISCPSLQRSADTQTQTGLYSGPVSSSLPTPHQPQSHPHPHPLYHPDLSSQRAPLPFDPQTATLRPRYHGSRPGAFSLAEVHQELQMLQRQLGDTERFAVPSAKPFGGFPISAHPHPQPQTDPSSYLPQPLSYHTFHPAGLNASLNASPAMKAGASLLESSAMWDMAYGARSVRVGAADLSSGSSGYQSGTSHTGSDLMNEHLREIRSLRQRLEDSIQTNDRLRQQLEDRLANQARDKGAPTNIYIQGLDSVSQLSSEIRVLKAENLSLQARLQQASREGSKEVEQLREAVLLGRARVKEAELETERWAEQGRRLQTQTKAQTLEITQLKQDRQSNQEAINRLQHDVNVLQQQLCESRGLAHSLQYDLQIYHRVCGVPKNTHTGEGSHSWESAPFDHRDLHVQLGQQLTSGTRPPGARIQLFHDPALSPPVRDTGLFNPASPLSPALEPQEVDSSLEGQAPDGSFANRNGRHAVGNVDDFSALQQQILEGRVLIGKMEAALQATTNHALLELSLDKPVDPGCVRRLLTSTKTLRQILEDASSLLRMFWRAALPSSEGSTQSTKKELSLKEVHSMHQRISEQEEALKDAMERLKSSNRTKDSMEHFIVSQLSRTKDVLKKARTNLEENEQRMSSLGLTSFPTPSSSHHWVGKGENPRGFCELTQSAGWGIVKPQIQAPSPRTPTVPWPNTQGLTQGVNRPHSLQAASVMHQLQLPPNTGRQDTSC</sequence>
<evidence type="ECO:0000313" key="6">
    <source>
        <dbReference type="Proteomes" id="UP001356427"/>
    </source>
</evidence>
<feature type="region of interest" description="Disordered" evidence="2">
    <location>
        <begin position="974"/>
        <end position="1000"/>
    </location>
</feature>
<feature type="region of interest" description="Disordered" evidence="2">
    <location>
        <begin position="231"/>
        <end position="343"/>
    </location>
</feature>
<feature type="compositionally biased region" description="Polar residues" evidence="2">
    <location>
        <begin position="1554"/>
        <end position="1573"/>
    </location>
</feature>
<feature type="compositionally biased region" description="Low complexity" evidence="2">
    <location>
        <begin position="1826"/>
        <end position="1841"/>
    </location>
</feature>
<proteinExistence type="predicted"/>
<feature type="compositionally biased region" description="Polar residues" evidence="2">
    <location>
        <begin position="2275"/>
        <end position="2291"/>
    </location>
</feature>
<evidence type="ECO:0008006" key="7">
    <source>
        <dbReference type="Google" id="ProtNLM"/>
    </source>
</evidence>
<feature type="region of interest" description="Disordered" evidence="2">
    <location>
        <begin position="1551"/>
        <end position="1576"/>
    </location>
</feature>
<feature type="region of interest" description="Disordered" evidence="2">
    <location>
        <begin position="1824"/>
        <end position="1843"/>
    </location>
</feature>
<name>A0AAN8LP70_9TELE</name>
<dbReference type="GO" id="GO:1903358">
    <property type="term" value="P:regulation of Golgi organization"/>
    <property type="evidence" value="ECO:0007669"/>
    <property type="project" value="TreeGrafter"/>
</dbReference>
<feature type="region of interest" description="Disordered" evidence="2">
    <location>
        <begin position="2272"/>
        <end position="2294"/>
    </location>
</feature>
<evidence type="ECO:0000256" key="1">
    <source>
        <dbReference type="SAM" id="Coils"/>
    </source>
</evidence>
<feature type="compositionally biased region" description="Low complexity" evidence="2">
    <location>
        <begin position="1624"/>
        <end position="1641"/>
    </location>
</feature>
<dbReference type="Proteomes" id="UP001356427">
    <property type="component" value="Unassembled WGS sequence"/>
</dbReference>
<feature type="region of interest" description="Disordered" evidence="2">
    <location>
        <begin position="169"/>
        <end position="202"/>
    </location>
</feature>
<feature type="coiled-coil region" evidence="1">
    <location>
        <begin position="1844"/>
        <end position="1924"/>
    </location>
</feature>
<feature type="compositionally biased region" description="Acidic residues" evidence="2">
    <location>
        <begin position="1170"/>
        <end position="1180"/>
    </location>
</feature>
<dbReference type="GO" id="GO:0005794">
    <property type="term" value="C:Golgi apparatus"/>
    <property type="evidence" value="ECO:0007669"/>
    <property type="project" value="TreeGrafter"/>
</dbReference>
<feature type="compositionally biased region" description="Polar residues" evidence="2">
    <location>
        <begin position="1642"/>
        <end position="1664"/>
    </location>
</feature>
<protein>
    <recommendedName>
        <fullName evidence="7">Myomegalin-like</fullName>
    </recommendedName>
</protein>
<dbReference type="EMBL" id="JAGTTL010000013">
    <property type="protein sequence ID" value="KAK6313769.1"/>
    <property type="molecule type" value="Genomic_DNA"/>
</dbReference>
<organism evidence="5 6">
    <name type="scientific">Coregonus suidteri</name>
    <dbReference type="NCBI Taxonomy" id="861788"/>
    <lineage>
        <taxon>Eukaryota</taxon>
        <taxon>Metazoa</taxon>
        <taxon>Chordata</taxon>
        <taxon>Craniata</taxon>
        <taxon>Vertebrata</taxon>
        <taxon>Euteleostomi</taxon>
        <taxon>Actinopterygii</taxon>
        <taxon>Neopterygii</taxon>
        <taxon>Teleostei</taxon>
        <taxon>Protacanthopterygii</taxon>
        <taxon>Salmoniformes</taxon>
        <taxon>Salmonidae</taxon>
        <taxon>Coregoninae</taxon>
        <taxon>Coregonus</taxon>
    </lineage>
</organism>
<comment type="caution">
    <text evidence="5">The sequence shown here is derived from an EMBL/GenBank/DDBJ whole genome shotgun (WGS) entry which is preliminary data.</text>
</comment>
<dbReference type="InterPro" id="IPR012934">
    <property type="entry name" value="Znf_AD"/>
</dbReference>
<feature type="domain" description="ZAD" evidence="3">
    <location>
        <begin position="9"/>
        <end position="80"/>
    </location>
</feature>
<feature type="coiled-coil region" evidence="1">
    <location>
        <begin position="698"/>
        <end position="757"/>
    </location>
</feature>
<dbReference type="Pfam" id="PF18615">
    <property type="entry name" value="SMYLE_N"/>
    <property type="match status" value="1"/>
</dbReference>
<feature type="compositionally biased region" description="Low complexity" evidence="2">
    <location>
        <begin position="245"/>
        <end position="264"/>
    </location>
</feature>
<feature type="compositionally biased region" description="Polar residues" evidence="2">
    <location>
        <begin position="1614"/>
        <end position="1623"/>
    </location>
</feature>
<evidence type="ECO:0000313" key="5">
    <source>
        <dbReference type="EMBL" id="KAK6313769.1"/>
    </source>
</evidence>
<feature type="compositionally biased region" description="Basic and acidic residues" evidence="2">
    <location>
        <begin position="309"/>
        <end position="343"/>
    </location>
</feature>
<dbReference type="PANTHER" id="PTHR46501">
    <property type="entry name" value="MYOMEGALIN"/>
    <property type="match status" value="1"/>
</dbReference>
<feature type="domain" description="Short myomegalin-like EB1 binding protein N-terminal" evidence="4">
    <location>
        <begin position="141"/>
        <end position="421"/>
    </location>
</feature>
<keyword evidence="1" id="KW-0175">Coiled coil</keyword>
<dbReference type="PANTHER" id="PTHR46501:SF2">
    <property type="entry name" value="MYOMEGALIN"/>
    <property type="match status" value="1"/>
</dbReference>
<reference evidence="5 6" key="1">
    <citation type="submission" date="2021-04" db="EMBL/GenBank/DDBJ databases">
        <authorList>
            <person name="De Guttry C."/>
            <person name="Zahm M."/>
            <person name="Klopp C."/>
            <person name="Cabau C."/>
            <person name="Louis A."/>
            <person name="Berthelot C."/>
            <person name="Parey E."/>
            <person name="Roest Crollius H."/>
            <person name="Montfort J."/>
            <person name="Robinson-Rechavi M."/>
            <person name="Bucao C."/>
            <person name="Bouchez O."/>
            <person name="Gislard M."/>
            <person name="Lluch J."/>
            <person name="Milhes M."/>
            <person name="Lampietro C."/>
            <person name="Lopez Roques C."/>
            <person name="Donnadieu C."/>
            <person name="Braasch I."/>
            <person name="Desvignes T."/>
            <person name="Postlethwait J."/>
            <person name="Bobe J."/>
            <person name="Wedekind C."/>
            <person name="Guiguen Y."/>
        </authorList>
    </citation>
    <scope>NUCLEOTIDE SEQUENCE [LARGE SCALE GENOMIC DNA]</scope>
    <source>
        <strain evidence="5">Cs_M1</strain>
        <tissue evidence="5">Blood</tissue>
    </source>
</reference>
<feature type="region of interest" description="Disordered" evidence="2">
    <location>
        <begin position="1605"/>
        <end position="1713"/>
    </location>
</feature>
<feature type="region of interest" description="Disordered" evidence="2">
    <location>
        <begin position="2080"/>
        <end position="2109"/>
    </location>
</feature>
<dbReference type="GO" id="GO:0090063">
    <property type="term" value="P:positive regulation of microtubule nucleation"/>
    <property type="evidence" value="ECO:0007669"/>
    <property type="project" value="TreeGrafter"/>
</dbReference>
<dbReference type="InterPro" id="IPR040947">
    <property type="entry name" value="SMYLE_N"/>
</dbReference>
<gene>
    <name evidence="5" type="ORF">J4Q44_G00152280</name>
</gene>
<feature type="compositionally biased region" description="Basic and acidic residues" evidence="2">
    <location>
        <begin position="127"/>
        <end position="137"/>
    </location>
</feature>
<feature type="compositionally biased region" description="Acidic residues" evidence="2">
    <location>
        <begin position="978"/>
        <end position="997"/>
    </location>
</feature>
<feature type="region of interest" description="Disordered" evidence="2">
    <location>
        <begin position="1167"/>
        <end position="1192"/>
    </location>
</feature>
<feature type="compositionally biased region" description="Polar residues" evidence="2">
    <location>
        <begin position="1343"/>
        <end position="1355"/>
    </location>
</feature>